<dbReference type="GO" id="GO:0043138">
    <property type="term" value="F:3'-5' DNA helicase activity"/>
    <property type="evidence" value="ECO:0007669"/>
    <property type="project" value="UniProtKB-EC"/>
</dbReference>
<evidence type="ECO:0000256" key="5">
    <source>
        <dbReference type="ARBA" id="ARBA00023235"/>
    </source>
</evidence>
<feature type="domain" description="UvrD-like helicase C-terminal" evidence="11">
    <location>
        <begin position="354"/>
        <end position="613"/>
    </location>
</feature>
<reference evidence="13" key="1">
    <citation type="submission" date="2011-11" db="EMBL/GenBank/DDBJ databases">
        <title>Complete sequence of Desulfosporosinus orientis DSM 765.</title>
        <authorList>
            <person name="Lucas S."/>
            <person name="Han J."/>
            <person name="Lapidus A."/>
            <person name="Cheng J.-F."/>
            <person name="Goodwin L."/>
            <person name="Pitluck S."/>
            <person name="Peters L."/>
            <person name="Ovchinnikova G."/>
            <person name="Teshima H."/>
            <person name="Detter J.C."/>
            <person name="Han C."/>
            <person name="Tapia R."/>
            <person name="Land M."/>
            <person name="Hauser L."/>
            <person name="Kyrpides N."/>
            <person name="Ivanova N."/>
            <person name="Pagani I."/>
            <person name="Pester M."/>
            <person name="Spring S."/>
            <person name="Ollivier B."/>
            <person name="Rattei T."/>
            <person name="Klenk H.-P."/>
            <person name="Wagner M."/>
            <person name="Loy A."/>
            <person name="Woyke T."/>
        </authorList>
    </citation>
    <scope>NUCLEOTIDE SEQUENCE [LARGE SCALE GENOMIC DNA]</scope>
    <source>
        <strain evidence="13">ATCC 19365 / DSM 765 / NCIMB 8382 / VKM B-1628</strain>
    </source>
</reference>
<evidence type="ECO:0000259" key="11">
    <source>
        <dbReference type="PROSITE" id="PS51217"/>
    </source>
</evidence>
<dbReference type="GO" id="GO:0003677">
    <property type="term" value="F:DNA binding"/>
    <property type="evidence" value="ECO:0007669"/>
    <property type="project" value="InterPro"/>
</dbReference>
<accession>G7WJC5</accession>
<dbReference type="Gene3D" id="1.10.486.10">
    <property type="entry name" value="PCRA, domain 4"/>
    <property type="match status" value="1"/>
</dbReference>
<sequence length="739" mass="86338">MDYSKMTQTLSKATPTPTQQTIIASGLYPSYLKAGAGTGKTKVLIDKILRILRDDPDAGLENFAIITFTNKATEEMKERLMHRIYFEWLKHHKDTVARKTKTPTFMRQQVEISNMLDVSTIHSFCEKLLRQYGLHMGLPLNFKIKSVRKETNDIINRVIDSHHTNPVFSRIPQYKLAKLIDMLLQNNKNRGIEINEDFFCKTQFNTPDNEYWNQFKQLFLQMYLEVDREIEVYKIEENLLTINDLIKNASKLLEIDYVLDKVAKKYKYVFIDEFQDTNQDQFKLVRHLLNKGVKIFLVGDDKQSIYAFRGSDVQNSLEMAKIIDEIKTRAGDDHNLEQSVMNENFRTDYHLLEKINEIFRQEFMHNNQQLRFPHMRLEKTEEHRNRPQLIANPLRIVFESPLEAIIHSIIQDSTLQVPSADGSRVANYGDICVLFRSNFDLDSAALALKASNIPIEVIGGKSFYKSQEIIDIFKLFNSIIHSGPVYQTELKFTDYYKAVLTNEVGMGFDKFLSELKVVFKRESIEGILNYIYDTTKIQEYYRYNQQYQKIANLNKLKDKARDLMTDDAMQPLQFLEYLQVMISSNQEEDDASIPEHDRSHGLVSLYSIHKAKGLDFPIVIIPHFDKQLNRKTIEPNIIFQVDEKNLAINHRFIEEAQLDPDLDFARLHEYQELELLEEEIRVLYVALTRAKHLLVLSCEKSQAQLSGMNNRATYASWAKWINSIARGSFLRQHTYNVNL</sequence>
<dbReference type="Proteomes" id="UP000006346">
    <property type="component" value="Chromosome"/>
</dbReference>
<keyword evidence="13" id="KW-1185">Reference proteome</keyword>
<dbReference type="KEGG" id="dor:Desor_4359"/>
<dbReference type="PATRIC" id="fig|768706.3.peg.4425"/>
<dbReference type="GO" id="GO:0000725">
    <property type="term" value="P:recombinational repair"/>
    <property type="evidence" value="ECO:0007669"/>
    <property type="project" value="TreeGrafter"/>
</dbReference>
<comment type="catalytic activity">
    <reaction evidence="8">
        <text>ATP + H2O = ADP + phosphate + H(+)</text>
        <dbReference type="Rhea" id="RHEA:13065"/>
        <dbReference type="ChEBI" id="CHEBI:15377"/>
        <dbReference type="ChEBI" id="CHEBI:15378"/>
        <dbReference type="ChEBI" id="CHEBI:30616"/>
        <dbReference type="ChEBI" id="CHEBI:43474"/>
        <dbReference type="ChEBI" id="CHEBI:456216"/>
        <dbReference type="EC" id="5.6.2.4"/>
    </reaction>
</comment>
<evidence type="ECO:0000256" key="1">
    <source>
        <dbReference type="ARBA" id="ARBA00022741"/>
    </source>
</evidence>
<evidence type="ECO:0000256" key="2">
    <source>
        <dbReference type="ARBA" id="ARBA00022801"/>
    </source>
</evidence>
<name>G7WJC5_DESOD</name>
<dbReference type="InterPro" id="IPR000212">
    <property type="entry name" value="DNA_helicase_UvrD/REP"/>
</dbReference>
<dbReference type="STRING" id="768706.Desor_4359"/>
<feature type="domain" description="UvrD-like helicase ATP-binding" evidence="10">
    <location>
        <begin position="13"/>
        <end position="348"/>
    </location>
</feature>
<evidence type="ECO:0000256" key="4">
    <source>
        <dbReference type="ARBA" id="ARBA00022840"/>
    </source>
</evidence>
<evidence type="ECO:0000256" key="6">
    <source>
        <dbReference type="ARBA" id="ARBA00034617"/>
    </source>
</evidence>
<evidence type="ECO:0000256" key="9">
    <source>
        <dbReference type="PROSITE-ProRule" id="PRU00560"/>
    </source>
</evidence>
<evidence type="ECO:0000256" key="8">
    <source>
        <dbReference type="ARBA" id="ARBA00048988"/>
    </source>
</evidence>
<dbReference type="OrthoDB" id="9810135at2"/>
<dbReference type="CDD" id="cd17932">
    <property type="entry name" value="DEXQc_UvrD"/>
    <property type="match status" value="1"/>
</dbReference>
<gene>
    <name evidence="12" type="ordered locus">Desor_4359</name>
</gene>
<dbReference type="PROSITE" id="PS51217">
    <property type="entry name" value="UVRD_HELICASE_CTER"/>
    <property type="match status" value="1"/>
</dbReference>
<dbReference type="GO" id="GO:0016887">
    <property type="term" value="F:ATP hydrolysis activity"/>
    <property type="evidence" value="ECO:0007669"/>
    <property type="project" value="RHEA"/>
</dbReference>
<dbReference type="Pfam" id="PF00580">
    <property type="entry name" value="UvrD-helicase"/>
    <property type="match status" value="1"/>
</dbReference>
<protein>
    <recommendedName>
        <fullName evidence="7">DNA 3'-5' helicase</fullName>
        <ecNumber evidence="7">5.6.2.4</ecNumber>
    </recommendedName>
</protein>
<dbReference type="SUPFAM" id="SSF52540">
    <property type="entry name" value="P-loop containing nucleoside triphosphate hydrolases"/>
    <property type="match status" value="1"/>
</dbReference>
<dbReference type="eggNOG" id="COG0210">
    <property type="taxonomic scope" value="Bacteria"/>
</dbReference>
<dbReference type="HOGENOM" id="CLU_010995_0_0_9"/>
<keyword evidence="3 9" id="KW-0347">Helicase</keyword>
<comment type="catalytic activity">
    <reaction evidence="6">
        <text>Couples ATP hydrolysis with the unwinding of duplex DNA by translocating in the 3'-5' direction.</text>
        <dbReference type="EC" id="5.6.2.4"/>
    </reaction>
</comment>
<dbReference type="PANTHER" id="PTHR11070">
    <property type="entry name" value="UVRD / RECB / PCRA DNA HELICASE FAMILY MEMBER"/>
    <property type="match status" value="1"/>
</dbReference>
<keyword evidence="2 9" id="KW-0378">Hydrolase</keyword>
<keyword evidence="1 9" id="KW-0547">Nucleotide-binding</keyword>
<proteinExistence type="predicted"/>
<organism evidence="12 13">
    <name type="scientific">Desulfosporosinus orientis (strain ATCC 19365 / DSM 765 / NCIMB 8382 / VKM B-1628 / Singapore I)</name>
    <name type="common">Desulfotomaculum orientis</name>
    <dbReference type="NCBI Taxonomy" id="768706"/>
    <lineage>
        <taxon>Bacteria</taxon>
        <taxon>Bacillati</taxon>
        <taxon>Bacillota</taxon>
        <taxon>Clostridia</taxon>
        <taxon>Eubacteriales</taxon>
        <taxon>Desulfitobacteriaceae</taxon>
        <taxon>Desulfosporosinus</taxon>
    </lineage>
</organism>
<dbReference type="EC" id="5.6.2.4" evidence="7"/>
<dbReference type="AlphaFoldDB" id="G7WJC5"/>
<evidence type="ECO:0000259" key="10">
    <source>
        <dbReference type="PROSITE" id="PS51198"/>
    </source>
</evidence>
<keyword evidence="4 9" id="KW-0067">ATP-binding</keyword>
<dbReference type="InterPro" id="IPR014017">
    <property type="entry name" value="DNA_helicase_UvrD-like_C"/>
</dbReference>
<keyword evidence="5" id="KW-0413">Isomerase</keyword>
<evidence type="ECO:0000256" key="3">
    <source>
        <dbReference type="ARBA" id="ARBA00022806"/>
    </source>
</evidence>
<evidence type="ECO:0000256" key="7">
    <source>
        <dbReference type="ARBA" id="ARBA00034808"/>
    </source>
</evidence>
<dbReference type="InterPro" id="IPR014016">
    <property type="entry name" value="UvrD-like_ATP-bd"/>
</dbReference>
<evidence type="ECO:0000313" key="13">
    <source>
        <dbReference type="Proteomes" id="UP000006346"/>
    </source>
</evidence>
<feature type="binding site" evidence="9">
    <location>
        <begin position="34"/>
        <end position="41"/>
    </location>
    <ligand>
        <name>ATP</name>
        <dbReference type="ChEBI" id="CHEBI:30616"/>
    </ligand>
</feature>
<dbReference type="GO" id="GO:0005829">
    <property type="term" value="C:cytosol"/>
    <property type="evidence" value="ECO:0007669"/>
    <property type="project" value="TreeGrafter"/>
</dbReference>
<dbReference type="EMBL" id="CP003108">
    <property type="protein sequence ID" value="AET69784.1"/>
    <property type="molecule type" value="Genomic_DNA"/>
</dbReference>
<dbReference type="PROSITE" id="PS51198">
    <property type="entry name" value="UVRD_HELICASE_ATP_BIND"/>
    <property type="match status" value="1"/>
</dbReference>
<dbReference type="InterPro" id="IPR027417">
    <property type="entry name" value="P-loop_NTPase"/>
</dbReference>
<dbReference type="Pfam" id="PF13361">
    <property type="entry name" value="UvrD_C"/>
    <property type="match status" value="2"/>
</dbReference>
<dbReference type="PANTHER" id="PTHR11070:SF67">
    <property type="entry name" value="DNA 3'-5' HELICASE"/>
    <property type="match status" value="1"/>
</dbReference>
<dbReference type="Gene3D" id="3.40.50.300">
    <property type="entry name" value="P-loop containing nucleotide triphosphate hydrolases"/>
    <property type="match status" value="4"/>
</dbReference>
<reference evidence="12 13" key="2">
    <citation type="journal article" date="2012" name="J. Bacteriol.">
        <title>Complete genome sequences of Desulfosporosinus orientis DSM765T, Desulfosporosinus youngiae DSM17734T, Desulfosporosinus meridiei DSM13257T, and Desulfosporosinus acidiphilus DSM22704T.</title>
        <authorList>
            <person name="Pester M."/>
            <person name="Brambilla E."/>
            <person name="Alazard D."/>
            <person name="Rattei T."/>
            <person name="Weinmaier T."/>
            <person name="Han J."/>
            <person name="Lucas S."/>
            <person name="Lapidus A."/>
            <person name="Cheng J.F."/>
            <person name="Goodwin L."/>
            <person name="Pitluck S."/>
            <person name="Peters L."/>
            <person name="Ovchinnikova G."/>
            <person name="Teshima H."/>
            <person name="Detter J.C."/>
            <person name="Han C.S."/>
            <person name="Tapia R."/>
            <person name="Land M.L."/>
            <person name="Hauser L."/>
            <person name="Kyrpides N.C."/>
            <person name="Ivanova N.N."/>
            <person name="Pagani I."/>
            <person name="Huntmann M."/>
            <person name="Wei C.L."/>
            <person name="Davenport K.W."/>
            <person name="Daligault H."/>
            <person name="Chain P.S."/>
            <person name="Chen A."/>
            <person name="Mavromatis K."/>
            <person name="Markowitz V."/>
            <person name="Szeto E."/>
            <person name="Mikhailova N."/>
            <person name="Pati A."/>
            <person name="Wagner M."/>
            <person name="Woyke T."/>
            <person name="Ollivier B."/>
            <person name="Klenk H.P."/>
            <person name="Spring S."/>
            <person name="Loy A."/>
        </authorList>
    </citation>
    <scope>NUCLEOTIDE SEQUENCE [LARGE SCALE GENOMIC DNA]</scope>
    <source>
        <strain evidence="13">ATCC 19365 / DSM 765 / NCIMB 8382 / VKM B-1628</strain>
    </source>
</reference>
<dbReference type="RefSeq" id="WP_014186591.1">
    <property type="nucleotide sequence ID" value="NC_016584.1"/>
</dbReference>
<dbReference type="GO" id="GO:0005524">
    <property type="term" value="F:ATP binding"/>
    <property type="evidence" value="ECO:0007669"/>
    <property type="project" value="UniProtKB-UniRule"/>
</dbReference>
<evidence type="ECO:0000313" key="12">
    <source>
        <dbReference type="EMBL" id="AET69784.1"/>
    </source>
</evidence>